<keyword evidence="3" id="KW-1185">Reference proteome</keyword>
<gene>
    <name evidence="2" type="ORF">GKO32_28085</name>
</gene>
<dbReference type="AlphaFoldDB" id="A0A6N7Z6Z1"/>
<proteinExistence type="predicted"/>
<dbReference type="NCBIfam" id="TIGR01764">
    <property type="entry name" value="excise"/>
    <property type="match status" value="1"/>
</dbReference>
<dbReference type="EMBL" id="WMBA01000054">
    <property type="protein sequence ID" value="MTD57809.1"/>
    <property type="molecule type" value="Genomic_DNA"/>
</dbReference>
<organism evidence="2 3">
    <name type="scientific">Amycolatopsis pithecellobii</name>
    <dbReference type="NCBI Taxonomy" id="664692"/>
    <lineage>
        <taxon>Bacteria</taxon>
        <taxon>Bacillati</taxon>
        <taxon>Actinomycetota</taxon>
        <taxon>Actinomycetes</taxon>
        <taxon>Pseudonocardiales</taxon>
        <taxon>Pseudonocardiaceae</taxon>
        <taxon>Amycolatopsis</taxon>
    </lineage>
</organism>
<protein>
    <submittedName>
        <fullName evidence="2">Excisionase family DNA-binding protein</fullName>
    </submittedName>
</protein>
<comment type="caution">
    <text evidence="2">The sequence shown here is derived from an EMBL/GenBank/DDBJ whole genome shotgun (WGS) entry which is preliminary data.</text>
</comment>
<sequence length="73" mass="7644">MDTASFLSKDTTGARVLLTVEAAAKQLSIGRTTMYALIKAGHIATVQIGQLRRVPAAALAAYVQKLTDNQAAA</sequence>
<dbReference type="OrthoDB" id="3789542at2"/>
<keyword evidence="2" id="KW-0238">DNA-binding</keyword>
<dbReference type="Proteomes" id="UP000440096">
    <property type="component" value="Unassembled WGS sequence"/>
</dbReference>
<accession>A0A6N7Z6Z1</accession>
<evidence type="ECO:0000313" key="2">
    <source>
        <dbReference type="EMBL" id="MTD57809.1"/>
    </source>
</evidence>
<reference evidence="2 3" key="1">
    <citation type="submission" date="2019-11" db="EMBL/GenBank/DDBJ databases">
        <title>Draft genome of Amycolatopsis RM579.</title>
        <authorList>
            <person name="Duangmal K."/>
            <person name="Mingma R."/>
        </authorList>
    </citation>
    <scope>NUCLEOTIDE SEQUENCE [LARGE SCALE GENOMIC DNA]</scope>
    <source>
        <strain evidence="2 3">RM579</strain>
    </source>
</reference>
<name>A0A6N7Z6Z1_9PSEU</name>
<dbReference type="InterPro" id="IPR010093">
    <property type="entry name" value="SinI_DNA-bd"/>
</dbReference>
<dbReference type="GO" id="GO:0003677">
    <property type="term" value="F:DNA binding"/>
    <property type="evidence" value="ECO:0007669"/>
    <property type="project" value="UniProtKB-KW"/>
</dbReference>
<dbReference type="InterPro" id="IPR041657">
    <property type="entry name" value="HTH_17"/>
</dbReference>
<dbReference type="Pfam" id="PF12728">
    <property type="entry name" value="HTH_17"/>
    <property type="match status" value="1"/>
</dbReference>
<feature type="domain" description="Helix-turn-helix" evidence="1">
    <location>
        <begin position="17"/>
        <end position="65"/>
    </location>
</feature>
<evidence type="ECO:0000259" key="1">
    <source>
        <dbReference type="Pfam" id="PF12728"/>
    </source>
</evidence>
<evidence type="ECO:0000313" key="3">
    <source>
        <dbReference type="Proteomes" id="UP000440096"/>
    </source>
</evidence>
<dbReference type="RefSeq" id="WP_154759917.1">
    <property type="nucleotide sequence ID" value="NZ_WMBA01000054.1"/>
</dbReference>